<feature type="compositionally biased region" description="Polar residues" evidence="1">
    <location>
        <begin position="42"/>
        <end position="56"/>
    </location>
</feature>
<feature type="compositionally biased region" description="Basic and acidic residues" evidence="1">
    <location>
        <begin position="90"/>
        <end position="129"/>
    </location>
</feature>
<dbReference type="EMBL" id="BTGU01000003">
    <property type="protein sequence ID" value="GMN31599.1"/>
    <property type="molecule type" value="Genomic_DNA"/>
</dbReference>
<evidence type="ECO:0000313" key="5">
    <source>
        <dbReference type="EMBL" id="GMN31599.1"/>
    </source>
</evidence>
<keyword evidence="2" id="KW-0472">Membrane</keyword>
<feature type="signal peptide" evidence="3">
    <location>
        <begin position="1"/>
        <end position="23"/>
    </location>
</feature>
<gene>
    <name evidence="5" type="ORF">TIFTF001_003327</name>
</gene>
<proteinExistence type="predicted"/>
<protein>
    <recommendedName>
        <fullName evidence="4">DUF7356 domain-containing protein</fullName>
    </recommendedName>
</protein>
<evidence type="ECO:0000259" key="4">
    <source>
        <dbReference type="Pfam" id="PF24053"/>
    </source>
</evidence>
<evidence type="ECO:0000256" key="2">
    <source>
        <dbReference type="SAM" id="Phobius"/>
    </source>
</evidence>
<evidence type="ECO:0000256" key="3">
    <source>
        <dbReference type="SAM" id="SignalP"/>
    </source>
</evidence>
<feature type="chain" id="PRO_5041707530" description="DUF7356 domain-containing protein" evidence="3">
    <location>
        <begin position="24"/>
        <end position="426"/>
    </location>
</feature>
<evidence type="ECO:0000313" key="6">
    <source>
        <dbReference type="Proteomes" id="UP001187192"/>
    </source>
</evidence>
<feature type="compositionally biased region" description="Acidic residues" evidence="1">
    <location>
        <begin position="169"/>
        <end position="182"/>
    </location>
</feature>
<dbReference type="PANTHER" id="PTHR34200">
    <property type="entry name" value="DENTIN SIALOPHOSPHOPROTEIN-LIKE ISOFORM X1"/>
    <property type="match status" value="1"/>
</dbReference>
<keyword evidence="2" id="KW-1133">Transmembrane helix</keyword>
<dbReference type="InterPro" id="IPR055780">
    <property type="entry name" value="DUF7356"/>
</dbReference>
<feature type="compositionally biased region" description="Acidic residues" evidence="1">
    <location>
        <begin position="384"/>
        <end position="396"/>
    </location>
</feature>
<evidence type="ECO:0000256" key="1">
    <source>
        <dbReference type="SAM" id="MobiDB-lite"/>
    </source>
</evidence>
<dbReference type="Proteomes" id="UP001187192">
    <property type="component" value="Unassembled WGS sequence"/>
</dbReference>
<keyword evidence="3" id="KW-0732">Signal</keyword>
<name>A0AA88DA64_FICCA</name>
<sequence>MEKKLALLLGILVLLPVAHFSGAAFQVKASATSDSGLEISLGSGNTETSHGKNSGLDSVVNHTEDDGVNLENKTKSGGKTKSKKGHNSRKVKEGSADRENRKLDDSVVIKDVLEKEENKQQVGRSKSDLENNEVDSNSRQKGSDKDSNSGSKQDDGVRPRREREKEGNEDQVEVSNGDDESSNDTSDSSRQTETENNDHVGKGGSMDDKKGKQNAGVGTEKVSEEKNNGDGVTSDPKKEGSSGDECYSSIMCTDKEKKLIACLRVPGNESPHLSLLIQNKDNDSLIVDISAPNFVQLDTTKVQIGEKQNKKGYSPNLKYLNLPARRPTIVFLSFSALLILVSAWMFVNIRRKKLSSKGYTYQKVDTGLPVSSSGGKQSLKDNDGWDESWGDDWNDEEAPRTPPKPSPSLSSKRLASRRLSKETWKD</sequence>
<feature type="domain" description="DUF7356" evidence="4">
    <location>
        <begin position="238"/>
        <end position="311"/>
    </location>
</feature>
<organism evidence="5 6">
    <name type="scientific">Ficus carica</name>
    <name type="common">Common fig</name>
    <dbReference type="NCBI Taxonomy" id="3494"/>
    <lineage>
        <taxon>Eukaryota</taxon>
        <taxon>Viridiplantae</taxon>
        <taxon>Streptophyta</taxon>
        <taxon>Embryophyta</taxon>
        <taxon>Tracheophyta</taxon>
        <taxon>Spermatophyta</taxon>
        <taxon>Magnoliopsida</taxon>
        <taxon>eudicotyledons</taxon>
        <taxon>Gunneridae</taxon>
        <taxon>Pentapetalae</taxon>
        <taxon>rosids</taxon>
        <taxon>fabids</taxon>
        <taxon>Rosales</taxon>
        <taxon>Moraceae</taxon>
        <taxon>Ficeae</taxon>
        <taxon>Ficus</taxon>
    </lineage>
</organism>
<feature type="region of interest" description="Disordered" evidence="1">
    <location>
        <begin position="366"/>
        <end position="426"/>
    </location>
</feature>
<dbReference type="PANTHER" id="PTHR34200:SF8">
    <property type="entry name" value="TRANSMEMBRANE PROTEIN"/>
    <property type="match status" value="1"/>
</dbReference>
<feature type="compositionally biased region" description="Basic residues" evidence="1">
    <location>
        <begin position="76"/>
        <end position="89"/>
    </location>
</feature>
<feature type="compositionally biased region" description="Basic and acidic residues" evidence="1">
    <location>
        <begin position="190"/>
        <end position="211"/>
    </location>
</feature>
<feature type="region of interest" description="Disordered" evidence="1">
    <location>
        <begin position="41"/>
        <end position="245"/>
    </location>
</feature>
<dbReference type="Pfam" id="PF24053">
    <property type="entry name" value="DUF7356"/>
    <property type="match status" value="1"/>
</dbReference>
<feature type="transmembrane region" description="Helical" evidence="2">
    <location>
        <begin position="329"/>
        <end position="347"/>
    </location>
</feature>
<feature type="compositionally biased region" description="Basic and acidic residues" evidence="1">
    <location>
        <begin position="136"/>
        <end position="168"/>
    </location>
</feature>
<keyword evidence="2" id="KW-0812">Transmembrane</keyword>
<reference evidence="5" key="1">
    <citation type="submission" date="2023-07" db="EMBL/GenBank/DDBJ databases">
        <title>draft genome sequence of fig (Ficus carica).</title>
        <authorList>
            <person name="Takahashi T."/>
            <person name="Nishimura K."/>
        </authorList>
    </citation>
    <scope>NUCLEOTIDE SEQUENCE</scope>
</reference>
<keyword evidence="6" id="KW-1185">Reference proteome</keyword>
<comment type="caution">
    <text evidence="5">The sequence shown here is derived from an EMBL/GenBank/DDBJ whole genome shotgun (WGS) entry which is preliminary data.</text>
</comment>
<dbReference type="AlphaFoldDB" id="A0AA88DA64"/>
<accession>A0AA88DA64</accession>